<keyword evidence="2" id="KW-1133">Transmembrane helix</keyword>
<evidence type="ECO:0008006" key="5">
    <source>
        <dbReference type="Google" id="ProtNLM"/>
    </source>
</evidence>
<dbReference type="KEGG" id="ehx:EMIHUDRAFT_99931"/>
<feature type="transmembrane region" description="Helical" evidence="2">
    <location>
        <begin position="405"/>
        <end position="427"/>
    </location>
</feature>
<feature type="transmembrane region" description="Helical" evidence="2">
    <location>
        <begin position="236"/>
        <end position="258"/>
    </location>
</feature>
<dbReference type="HOGENOM" id="CLU_356195_0_0_1"/>
<feature type="compositionally biased region" description="Polar residues" evidence="1">
    <location>
        <begin position="14"/>
        <end position="23"/>
    </location>
</feature>
<dbReference type="RefSeq" id="XP_005780868.1">
    <property type="nucleotide sequence ID" value="XM_005780811.1"/>
</dbReference>
<dbReference type="PaxDb" id="2903-EOD28439"/>
<name>A0A0D3JY54_EMIH1</name>
<dbReference type="PROSITE" id="PS51996">
    <property type="entry name" value="TR_MART"/>
    <property type="match status" value="1"/>
</dbReference>
<dbReference type="AlphaFoldDB" id="A0A0D3JY54"/>
<feature type="region of interest" description="Disordered" evidence="1">
    <location>
        <begin position="1"/>
        <end position="23"/>
    </location>
</feature>
<reference evidence="4" key="1">
    <citation type="journal article" date="2013" name="Nature">
        <title>Pan genome of the phytoplankton Emiliania underpins its global distribution.</title>
        <authorList>
            <person name="Read B.A."/>
            <person name="Kegel J."/>
            <person name="Klute M.J."/>
            <person name="Kuo A."/>
            <person name="Lefebvre S.C."/>
            <person name="Maumus F."/>
            <person name="Mayer C."/>
            <person name="Miller J."/>
            <person name="Monier A."/>
            <person name="Salamov A."/>
            <person name="Young J."/>
            <person name="Aguilar M."/>
            <person name="Claverie J.M."/>
            <person name="Frickenhaus S."/>
            <person name="Gonzalez K."/>
            <person name="Herman E.K."/>
            <person name="Lin Y.C."/>
            <person name="Napier J."/>
            <person name="Ogata H."/>
            <person name="Sarno A.F."/>
            <person name="Shmutz J."/>
            <person name="Schroeder D."/>
            <person name="de Vargas C."/>
            <person name="Verret F."/>
            <person name="von Dassow P."/>
            <person name="Valentin K."/>
            <person name="Van de Peer Y."/>
            <person name="Wheeler G."/>
            <person name="Dacks J.B."/>
            <person name="Delwiche C.F."/>
            <person name="Dyhrman S.T."/>
            <person name="Glockner G."/>
            <person name="John U."/>
            <person name="Richards T."/>
            <person name="Worden A.Z."/>
            <person name="Zhang X."/>
            <person name="Grigoriev I.V."/>
            <person name="Allen A.E."/>
            <person name="Bidle K."/>
            <person name="Borodovsky M."/>
            <person name="Bowler C."/>
            <person name="Brownlee C."/>
            <person name="Cock J.M."/>
            <person name="Elias M."/>
            <person name="Gladyshev V.N."/>
            <person name="Groth M."/>
            <person name="Guda C."/>
            <person name="Hadaegh A."/>
            <person name="Iglesias-Rodriguez M.D."/>
            <person name="Jenkins J."/>
            <person name="Jones B.M."/>
            <person name="Lawson T."/>
            <person name="Leese F."/>
            <person name="Lindquist E."/>
            <person name="Lobanov A."/>
            <person name="Lomsadze A."/>
            <person name="Malik S.B."/>
            <person name="Marsh M.E."/>
            <person name="Mackinder L."/>
            <person name="Mock T."/>
            <person name="Mueller-Roeber B."/>
            <person name="Pagarete A."/>
            <person name="Parker M."/>
            <person name="Probert I."/>
            <person name="Quesneville H."/>
            <person name="Raines C."/>
            <person name="Rensing S.A."/>
            <person name="Riano-Pachon D.M."/>
            <person name="Richier S."/>
            <person name="Rokitta S."/>
            <person name="Shiraiwa Y."/>
            <person name="Soanes D.M."/>
            <person name="van der Giezen M."/>
            <person name="Wahlund T.M."/>
            <person name="Williams B."/>
            <person name="Wilson W."/>
            <person name="Wolfe G."/>
            <person name="Wurch L.L."/>
        </authorList>
    </citation>
    <scope>NUCLEOTIDE SEQUENCE</scope>
</reference>
<sequence>MPLRVEMLPCTASGPASSTATQLEPSARSETVEDLEAQAKGSWSAAKVSAEIQLWRKLMWCWVVPEAVLLIAVPAVAPLPRGDAGLAYFETLNFFWCIWPMFGFFLCSQLGASFCHAVCVAHEHLLSKKRVGARDAADDPADVAAAVAAAGRPSRLEVVLTLLGIAYHVEITVLVVLATLNAQRRMGTVLTTAWVKSCIGQAFLLFLSGIFPFVLRSISVGLVRREKSRIIEYVKFRWYACVAPVMMLQLYIMVYTVVTLGNRLPITDYGILAFLGSDKHRLCEHLESLSCTVRWDGGQEDDVHLLQTPLRPDSLSCNGTRHDSLGPYGSRYEACVSAGIGEDLVVRGFAASAASLTAVIVASNLELLHLLRPCRSAPSPLWPPNLLRSSADGGFSWRVKLASTVLCCDAILIFVHLVIAGIVGIGSDLYPSGFWALLVCFGVPKVVVTLNLLLEFSRRSGSLDSDMFTKREDGRAVSVRAEIARSLETAVEAQAKEEAVGRFAGEATQLVTGKPKDAALGVNFYMRVDKLEFAMPSYSKGVAAIAAEFEASGTACDRECLHYCLTMRAGSSDLAFDNGDLKRDCDARGELLPSRRAADGGGMRLDDFMRHPAARTAELQLPHVLALRLYTTAAFRSLNSPLRDTSPDRRPHAFPITVNFIREAISMLRAVEAESERATATVDLWRGLKNVEAASGFLESGGTELAPMSTTTSIGVAMSYSLSPCSLLLKVRTVSFIDRGADLAWLSAFPAEAEVLFPPLTFLQPTGRTLKVEREGWKVVVVEVEPRQ</sequence>
<feature type="transmembrane region" description="Helical" evidence="2">
    <location>
        <begin position="98"/>
        <end position="121"/>
    </location>
</feature>
<keyword evidence="2" id="KW-0472">Membrane</keyword>
<evidence type="ECO:0000256" key="1">
    <source>
        <dbReference type="SAM" id="MobiDB-lite"/>
    </source>
</evidence>
<dbReference type="EnsemblProtists" id="EOD28439">
    <property type="protein sequence ID" value="EOD28439"/>
    <property type="gene ID" value="EMIHUDRAFT_99931"/>
</dbReference>
<evidence type="ECO:0000313" key="4">
    <source>
        <dbReference type="Proteomes" id="UP000013827"/>
    </source>
</evidence>
<feature type="transmembrane region" description="Helical" evidence="2">
    <location>
        <begin position="58"/>
        <end position="78"/>
    </location>
</feature>
<dbReference type="Proteomes" id="UP000013827">
    <property type="component" value="Unassembled WGS sequence"/>
</dbReference>
<feature type="transmembrane region" description="Helical" evidence="2">
    <location>
        <begin position="158"/>
        <end position="182"/>
    </location>
</feature>
<evidence type="ECO:0000313" key="3">
    <source>
        <dbReference type="EnsemblProtists" id="EOD28439"/>
    </source>
</evidence>
<dbReference type="GeneID" id="17273985"/>
<feature type="transmembrane region" description="Helical" evidence="2">
    <location>
        <begin position="433"/>
        <end position="454"/>
    </location>
</feature>
<accession>A0A0D3JY54</accession>
<reference evidence="3" key="2">
    <citation type="submission" date="2024-10" db="UniProtKB">
        <authorList>
            <consortium name="EnsemblProtists"/>
        </authorList>
    </citation>
    <scope>IDENTIFICATION</scope>
</reference>
<proteinExistence type="predicted"/>
<dbReference type="Gene3D" id="3.90.176.10">
    <property type="entry name" value="Toxin ADP-ribosyltransferase, Chain A, domain 1"/>
    <property type="match status" value="1"/>
</dbReference>
<dbReference type="eggNOG" id="ENOG502SQ6H">
    <property type="taxonomic scope" value="Eukaryota"/>
</dbReference>
<evidence type="ECO:0000256" key="2">
    <source>
        <dbReference type="SAM" id="Phobius"/>
    </source>
</evidence>
<dbReference type="SUPFAM" id="SSF56399">
    <property type="entry name" value="ADP-ribosylation"/>
    <property type="match status" value="1"/>
</dbReference>
<feature type="transmembrane region" description="Helical" evidence="2">
    <location>
        <begin position="349"/>
        <end position="371"/>
    </location>
</feature>
<organism evidence="3 4">
    <name type="scientific">Emiliania huxleyi (strain CCMP1516)</name>
    <dbReference type="NCBI Taxonomy" id="280463"/>
    <lineage>
        <taxon>Eukaryota</taxon>
        <taxon>Haptista</taxon>
        <taxon>Haptophyta</taxon>
        <taxon>Prymnesiophyceae</taxon>
        <taxon>Isochrysidales</taxon>
        <taxon>Noelaerhabdaceae</taxon>
        <taxon>Emiliania</taxon>
    </lineage>
</organism>
<keyword evidence="4" id="KW-1185">Reference proteome</keyword>
<keyword evidence="2" id="KW-0812">Transmembrane</keyword>
<feature type="transmembrane region" description="Helical" evidence="2">
    <location>
        <begin position="194"/>
        <end position="215"/>
    </location>
</feature>
<protein>
    <recommendedName>
        <fullName evidence="5">Mono(ADP-ribosyl)transferase</fullName>
    </recommendedName>
</protein>